<feature type="compositionally biased region" description="Low complexity" evidence="1">
    <location>
        <begin position="9"/>
        <end position="25"/>
    </location>
</feature>
<feature type="region of interest" description="Disordered" evidence="1">
    <location>
        <begin position="1"/>
        <end position="36"/>
    </location>
</feature>
<dbReference type="AlphaFoldDB" id="A0A1G9T928"/>
<proteinExistence type="predicted"/>
<reference evidence="2 3" key="1">
    <citation type="submission" date="2016-10" db="EMBL/GenBank/DDBJ databases">
        <authorList>
            <person name="de Groot N.N."/>
        </authorList>
    </citation>
    <scope>NUCLEOTIDE SEQUENCE [LARGE SCALE GENOMIC DNA]</scope>
    <source>
        <strain evidence="3">EB21,IBRC-M 10013,KCTC 4048</strain>
    </source>
</reference>
<evidence type="ECO:0000256" key="1">
    <source>
        <dbReference type="SAM" id="MobiDB-lite"/>
    </source>
</evidence>
<name>A0A1G9T928_9EURY</name>
<dbReference type="EMBL" id="FNIA01000002">
    <property type="protein sequence ID" value="SDM44102.1"/>
    <property type="molecule type" value="Genomic_DNA"/>
</dbReference>
<gene>
    <name evidence="2" type="ORF">SAMN05192554_102207</name>
</gene>
<evidence type="ECO:0000313" key="3">
    <source>
        <dbReference type="Proteomes" id="UP000199370"/>
    </source>
</evidence>
<keyword evidence="3" id="KW-1185">Reference proteome</keyword>
<organism evidence="2 3">
    <name type="scientific">Haloarchaeobius iranensis</name>
    <dbReference type="NCBI Taxonomy" id="996166"/>
    <lineage>
        <taxon>Archaea</taxon>
        <taxon>Methanobacteriati</taxon>
        <taxon>Methanobacteriota</taxon>
        <taxon>Stenosarchaea group</taxon>
        <taxon>Halobacteria</taxon>
        <taxon>Halobacteriales</taxon>
        <taxon>Halorubellaceae</taxon>
        <taxon>Haloarchaeobius</taxon>
    </lineage>
</organism>
<dbReference type="STRING" id="996166.SAMN05192554_102207"/>
<dbReference type="Proteomes" id="UP000199370">
    <property type="component" value="Unassembled WGS sequence"/>
</dbReference>
<accession>A0A1G9T928</accession>
<evidence type="ECO:0000313" key="2">
    <source>
        <dbReference type="EMBL" id="SDM44102.1"/>
    </source>
</evidence>
<protein>
    <submittedName>
        <fullName evidence="2">Uncharacterized protein</fullName>
    </submittedName>
</protein>
<sequence>MSMGNLIRVPAVTPAVMATNTTTPTTDHHEDDDGEHATVGLSHVTVVPTNFERDDR</sequence>